<sequence length="610" mass="68063">MKTILFLLSGFLSSNFGFAQGALCSDIEPFCAGEERLTFPNSNFTNSNQLNGELGPDYGCLDEQPYPAWFFLQIEEAGDLTFRISQYENPNGTGAPLDVDFVVWGPFERGDEYCNSNALSADKIIDCSYLPDAVETMRIPDAEANSIYVVVITNFEQVPGFISLEQTNTGQGGSTDCSILQLDLGDSISVCDESEYVLDGTTDEASSYEWFIFNENSQEYEAIPGENGPTLTVTESANYKLIVTDDIEDKSEEDDVTVTFYNSPSIGEVSSLAVCDLESDTIDLTENFNDLIQPNEGDDYEVLYYESSADVTDGNFISQPEIYPFEEGKIIYAEIIDMESGCTSPVEDFELKIFDFPDLGLDETTIFCVTRNQVLLEPVEVGDDLGEDYSYEWYIDETLISSDPVVDFQDLPSGTSLRAEVTHAESGCQVSFNTLIAPVSAPENVLIDISGSDFGDGYTVTAEPENFIGGEFAEFEFRLDNGTWQDSNVFNQVKPGNHTVTAREINGCGATTSENFFLVGYPRFFTPNSDGYNDNWNLITDSNISIKTLYVFDRYGKLITRVDPDNKGWDGTYNGQDLPADDYWFRVEFIDEKTGRHQEYISNFTLMRSR</sequence>
<dbReference type="Pfam" id="PF13585">
    <property type="entry name" value="CHU_C"/>
    <property type="match status" value="1"/>
</dbReference>
<dbReference type="NCBIfam" id="TIGR04131">
    <property type="entry name" value="Bac_Flav_CTERM"/>
    <property type="match status" value="1"/>
</dbReference>
<keyword evidence="1" id="KW-0732">Signal</keyword>
<dbReference type="Proteomes" id="UP001139226">
    <property type="component" value="Unassembled WGS sequence"/>
</dbReference>
<proteinExistence type="predicted"/>
<comment type="caution">
    <text evidence="2">The sequence shown here is derived from an EMBL/GenBank/DDBJ whole genome shotgun (WGS) entry which is preliminary data.</text>
</comment>
<dbReference type="EMBL" id="JAKVTV010000004">
    <property type="protein sequence ID" value="MCH4824065.1"/>
    <property type="molecule type" value="Genomic_DNA"/>
</dbReference>
<protein>
    <submittedName>
        <fullName evidence="2">T9SS type B sorting domain-containing protein</fullName>
    </submittedName>
</protein>
<dbReference type="InterPro" id="IPR026341">
    <property type="entry name" value="T9SS_type_B"/>
</dbReference>
<evidence type="ECO:0000313" key="2">
    <source>
        <dbReference type="EMBL" id="MCH4824065.1"/>
    </source>
</evidence>
<accession>A0A9X2AA60</accession>
<reference evidence="2" key="1">
    <citation type="submission" date="2022-03" db="EMBL/GenBank/DDBJ databases">
        <title>Gramella crocea sp. nov., isolated from activated sludge of a seafood processing plant.</title>
        <authorList>
            <person name="Zhang X."/>
        </authorList>
    </citation>
    <scope>NUCLEOTIDE SEQUENCE</scope>
    <source>
        <strain evidence="2">YJ019</strain>
    </source>
</reference>
<organism evidence="2 3">
    <name type="scientific">Christiangramia lutea</name>
    <dbReference type="NCBI Taxonomy" id="1607951"/>
    <lineage>
        <taxon>Bacteria</taxon>
        <taxon>Pseudomonadati</taxon>
        <taxon>Bacteroidota</taxon>
        <taxon>Flavobacteriia</taxon>
        <taxon>Flavobacteriales</taxon>
        <taxon>Flavobacteriaceae</taxon>
        <taxon>Christiangramia</taxon>
    </lineage>
</organism>
<dbReference type="RefSeq" id="WP_240714227.1">
    <property type="nucleotide sequence ID" value="NZ_JAKVTV010000004.1"/>
</dbReference>
<feature type="signal peptide" evidence="1">
    <location>
        <begin position="1"/>
        <end position="19"/>
    </location>
</feature>
<name>A0A9X2AA60_9FLAO</name>
<feature type="chain" id="PRO_5040840088" evidence="1">
    <location>
        <begin position="20"/>
        <end position="610"/>
    </location>
</feature>
<evidence type="ECO:0000313" key="3">
    <source>
        <dbReference type="Proteomes" id="UP001139226"/>
    </source>
</evidence>
<gene>
    <name evidence="2" type="ORF">ML462_12870</name>
</gene>
<keyword evidence="3" id="KW-1185">Reference proteome</keyword>
<dbReference type="AlphaFoldDB" id="A0A9X2AA60"/>
<evidence type="ECO:0000256" key="1">
    <source>
        <dbReference type="SAM" id="SignalP"/>
    </source>
</evidence>